<name>A0A810Q4L5_9FIRM</name>
<keyword evidence="2" id="KW-1185">Reference proteome</keyword>
<evidence type="ECO:0000313" key="2">
    <source>
        <dbReference type="Proteomes" id="UP000679848"/>
    </source>
</evidence>
<dbReference type="Proteomes" id="UP000679848">
    <property type="component" value="Chromosome"/>
</dbReference>
<dbReference type="AlphaFoldDB" id="A0A810Q4L5"/>
<evidence type="ECO:0000313" key="1">
    <source>
        <dbReference type="EMBL" id="BCK83259.1"/>
    </source>
</evidence>
<proteinExistence type="predicted"/>
<gene>
    <name evidence="1" type="ORF">MM59RIKEN_05780</name>
</gene>
<dbReference type="KEGG" id="pfaa:MM59RIKEN_05780"/>
<reference evidence="1" key="1">
    <citation type="submission" date="2020-09" db="EMBL/GenBank/DDBJ databases">
        <title>New species isolated from human feces.</title>
        <authorList>
            <person name="Kitahara M."/>
            <person name="Shigeno Y."/>
            <person name="Shime M."/>
            <person name="Matsumoto Y."/>
            <person name="Nakamura S."/>
            <person name="Motooka D."/>
            <person name="Fukuoka S."/>
            <person name="Nishikawa H."/>
            <person name="Benno Y."/>
        </authorList>
    </citation>
    <scope>NUCLEOTIDE SEQUENCE</scope>
    <source>
        <strain evidence="1">MM59</strain>
    </source>
</reference>
<sequence>MYQFHLSIGDWSGDGHGRSEDFTVASNAPVETVREAHYKIPEVTEVDIESICSEYGEDEIDAETVQVLKDMGFQFENSSGMGEGIVNVPEMARLWIFLLQKADPSLKLEIKDDDIPNLQFCGADDKGRHIGKVGYGLFSR</sequence>
<dbReference type="EMBL" id="AP023420">
    <property type="protein sequence ID" value="BCK83259.1"/>
    <property type="molecule type" value="Genomic_DNA"/>
</dbReference>
<accession>A0A810Q4L5</accession>
<dbReference type="RefSeq" id="WP_055179555.1">
    <property type="nucleotide sequence ID" value="NZ_AP023420.1"/>
</dbReference>
<organism evidence="1 2">
    <name type="scientific">Pusillibacter faecalis</name>
    <dbReference type="NCBI Taxonomy" id="2714358"/>
    <lineage>
        <taxon>Bacteria</taxon>
        <taxon>Bacillati</taxon>
        <taxon>Bacillota</taxon>
        <taxon>Clostridia</taxon>
        <taxon>Eubacteriales</taxon>
        <taxon>Oscillospiraceae</taxon>
        <taxon>Pusillibacter</taxon>
    </lineage>
</organism>
<protein>
    <submittedName>
        <fullName evidence="1">Uncharacterized protein</fullName>
    </submittedName>
</protein>